<dbReference type="CDD" id="cd00448">
    <property type="entry name" value="YjgF_YER057c_UK114_family"/>
    <property type="match status" value="1"/>
</dbReference>
<dbReference type="AlphaFoldDB" id="A0A7R9AGX0"/>
<dbReference type="EMBL" id="CAJPEV010007846">
    <property type="protein sequence ID" value="CAG0904961.1"/>
    <property type="molecule type" value="Genomic_DNA"/>
</dbReference>
<dbReference type="EMBL" id="LR907363">
    <property type="protein sequence ID" value="CAD7254104.1"/>
    <property type="molecule type" value="Genomic_DNA"/>
</dbReference>
<dbReference type="NCBIfam" id="TIGR00004">
    <property type="entry name" value="Rid family detoxifying hydrolase"/>
    <property type="match status" value="1"/>
</dbReference>
<protein>
    <recommendedName>
        <fullName evidence="4">Translation initiation inhibitor</fullName>
    </recommendedName>
</protein>
<evidence type="ECO:0008006" key="4">
    <source>
        <dbReference type="Google" id="ProtNLM"/>
    </source>
</evidence>
<dbReference type="InterPro" id="IPR006175">
    <property type="entry name" value="YjgF/YER057c/UK114"/>
</dbReference>
<dbReference type="SUPFAM" id="SSF55298">
    <property type="entry name" value="YjgF-like"/>
    <property type="match status" value="1"/>
</dbReference>
<dbReference type="InterPro" id="IPR006056">
    <property type="entry name" value="RidA"/>
</dbReference>
<proteinExistence type="inferred from homology"/>
<dbReference type="Proteomes" id="UP000677054">
    <property type="component" value="Unassembled WGS sequence"/>
</dbReference>
<evidence type="ECO:0000313" key="3">
    <source>
        <dbReference type="Proteomes" id="UP000677054"/>
    </source>
</evidence>
<dbReference type="InterPro" id="IPR035959">
    <property type="entry name" value="RutC-like_sf"/>
</dbReference>
<organism evidence="2">
    <name type="scientific">Darwinula stevensoni</name>
    <dbReference type="NCBI Taxonomy" id="69355"/>
    <lineage>
        <taxon>Eukaryota</taxon>
        <taxon>Metazoa</taxon>
        <taxon>Ecdysozoa</taxon>
        <taxon>Arthropoda</taxon>
        <taxon>Crustacea</taxon>
        <taxon>Oligostraca</taxon>
        <taxon>Ostracoda</taxon>
        <taxon>Podocopa</taxon>
        <taxon>Podocopida</taxon>
        <taxon>Darwinulocopina</taxon>
        <taxon>Darwinuloidea</taxon>
        <taxon>Darwinulidae</taxon>
        <taxon>Darwinula</taxon>
    </lineage>
</organism>
<accession>A0A7R9AGX0</accession>
<dbReference type="FunFam" id="3.30.1330.40:FF:000001">
    <property type="entry name" value="L-PSP family endoribonuclease"/>
    <property type="match status" value="1"/>
</dbReference>
<dbReference type="Pfam" id="PF01042">
    <property type="entry name" value="Ribonuc_L-PSP"/>
    <property type="match status" value="1"/>
</dbReference>
<dbReference type="OrthoDB" id="309640at2759"/>
<evidence type="ECO:0000256" key="1">
    <source>
        <dbReference type="ARBA" id="ARBA00010552"/>
    </source>
</evidence>
<gene>
    <name evidence="2" type="ORF">DSTB1V02_LOCUS13850</name>
</gene>
<feature type="non-terminal residue" evidence="2">
    <location>
        <position position="1"/>
    </location>
</feature>
<comment type="similarity">
    <text evidence="1">Belongs to the RutC family.</text>
</comment>
<name>A0A7R9AGX0_9CRUS</name>
<evidence type="ECO:0000313" key="2">
    <source>
        <dbReference type="EMBL" id="CAD7254104.1"/>
    </source>
</evidence>
<dbReference type="GO" id="GO:0005829">
    <property type="term" value="C:cytosol"/>
    <property type="evidence" value="ECO:0007669"/>
    <property type="project" value="TreeGrafter"/>
</dbReference>
<reference evidence="2" key="1">
    <citation type="submission" date="2020-11" db="EMBL/GenBank/DDBJ databases">
        <authorList>
            <person name="Tran Van P."/>
        </authorList>
    </citation>
    <scope>NUCLEOTIDE SEQUENCE</scope>
</reference>
<sequence>MPPDDVGFPCSPGILVNNHELWLSGVIGVDPDTGDLVSTDAAEQARQALANMGAVLRHAGATYKNVVKATVLLADINDFQAVNEVYKTFFPENPPARSAYQVAALPK</sequence>
<keyword evidence="3" id="KW-1185">Reference proteome</keyword>
<dbReference type="GO" id="GO:0019239">
    <property type="term" value="F:deaminase activity"/>
    <property type="evidence" value="ECO:0007669"/>
    <property type="project" value="TreeGrafter"/>
</dbReference>
<dbReference type="PANTHER" id="PTHR11803:SF39">
    <property type="entry name" value="2-IMINOBUTANOATE_2-IMINOPROPANOATE DEAMINASE"/>
    <property type="match status" value="1"/>
</dbReference>
<dbReference type="GO" id="GO:0005739">
    <property type="term" value="C:mitochondrion"/>
    <property type="evidence" value="ECO:0007669"/>
    <property type="project" value="TreeGrafter"/>
</dbReference>
<dbReference type="PANTHER" id="PTHR11803">
    <property type="entry name" value="2-IMINOBUTANOATE/2-IMINOPROPANOATE DEAMINASE RIDA"/>
    <property type="match status" value="1"/>
</dbReference>
<dbReference type="Gene3D" id="3.30.1330.40">
    <property type="entry name" value="RutC-like"/>
    <property type="match status" value="1"/>
</dbReference>